<evidence type="ECO:0000313" key="2">
    <source>
        <dbReference type="Proteomes" id="UP000050509"/>
    </source>
</evidence>
<comment type="caution">
    <text evidence="1">The sequence shown here is derived from an EMBL/GenBank/DDBJ whole genome shotgun (WGS) entry which is preliminary data.</text>
</comment>
<accession>A0A0P9DHQ3</accession>
<dbReference type="AlphaFoldDB" id="A0A0P9DHQ3"/>
<name>A0A0P9DHQ3_9CHLR</name>
<protein>
    <submittedName>
        <fullName evidence="1">Uncharacterized protein</fullName>
    </submittedName>
</protein>
<evidence type="ECO:0000313" key="1">
    <source>
        <dbReference type="EMBL" id="KPV55049.1"/>
    </source>
</evidence>
<proteinExistence type="predicted"/>
<reference evidence="1 2" key="1">
    <citation type="submission" date="2015-09" db="EMBL/GenBank/DDBJ databases">
        <title>Draft genome sequence of Kouleothrix aurantiaca JCM 19913.</title>
        <authorList>
            <person name="Hemp J."/>
        </authorList>
    </citation>
    <scope>NUCLEOTIDE SEQUENCE [LARGE SCALE GENOMIC DNA]</scope>
    <source>
        <strain evidence="1 2">COM-B</strain>
    </source>
</reference>
<gene>
    <name evidence="1" type="ORF">SE17_00170</name>
</gene>
<keyword evidence="2" id="KW-1185">Reference proteome</keyword>
<organism evidence="1 2">
    <name type="scientific">Kouleothrix aurantiaca</name>
    <dbReference type="NCBI Taxonomy" id="186479"/>
    <lineage>
        <taxon>Bacteria</taxon>
        <taxon>Bacillati</taxon>
        <taxon>Chloroflexota</taxon>
        <taxon>Chloroflexia</taxon>
        <taxon>Chloroflexales</taxon>
        <taxon>Roseiflexineae</taxon>
        <taxon>Roseiflexaceae</taxon>
        <taxon>Kouleothrix</taxon>
    </lineage>
</organism>
<dbReference type="EMBL" id="LJCR01000001">
    <property type="protein sequence ID" value="KPV55049.1"/>
    <property type="molecule type" value="Genomic_DNA"/>
</dbReference>
<dbReference type="Proteomes" id="UP000050509">
    <property type="component" value="Unassembled WGS sequence"/>
</dbReference>
<sequence>MLFIVIIQKEVGGKLVVEVITHQKCTPKQPSGSARAQRALIDLYLLPSEDAAPADGPILDQRA</sequence>